<accession>A0A116MTR0</accession>
<evidence type="ECO:0000313" key="2">
    <source>
        <dbReference type="Proteomes" id="UP000074825"/>
    </source>
</evidence>
<proteinExistence type="predicted"/>
<organism evidence="1 2">
    <name type="scientific">Streptococcus suis</name>
    <dbReference type="NCBI Taxonomy" id="1307"/>
    <lineage>
        <taxon>Bacteria</taxon>
        <taxon>Bacillati</taxon>
        <taxon>Bacillota</taxon>
        <taxon>Bacilli</taxon>
        <taxon>Lactobacillales</taxon>
        <taxon>Streptococcaceae</taxon>
        <taxon>Streptococcus</taxon>
    </lineage>
</organism>
<reference evidence="1 2" key="1">
    <citation type="submission" date="2016-02" db="EMBL/GenBank/DDBJ databases">
        <authorList>
            <consortium name="Pathogen Informatics"/>
        </authorList>
    </citation>
    <scope>NUCLEOTIDE SEQUENCE [LARGE SCALE GENOMIC DNA]</scope>
    <source>
        <strain evidence="1 2">LSS82</strain>
    </source>
</reference>
<gene>
    <name evidence="1" type="ORF">ERS132444_00962</name>
</gene>
<dbReference type="RefSeq" id="WP_044686489.1">
    <property type="nucleotide sequence ID" value="NZ_CEDN01000022.1"/>
</dbReference>
<dbReference type="AlphaFoldDB" id="A0A116MTR0"/>
<evidence type="ECO:0000313" key="1">
    <source>
        <dbReference type="EMBL" id="CYV65661.1"/>
    </source>
</evidence>
<dbReference type="EMBL" id="FIIF01000005">
    <property type="protein sequence ID" value="CYV65661.1"/>
    <property type="molecule type" value="Genomic_DNA"/>
</dbReference>
<name>A0A116MTR0_STRSU</name>
<dbReference type="Proteomes" id="UP000074825">
    <property type="component" value="Unassembled WGS sequence"/>
</dbReference>
<protein>
    <submittedName>
        <fullName evidence="1">SuB0782 undefined product 764400:764714 forward MW:11955</fullName>
    </submittedName>
</protein>
<sequence>MKLPKLSPSSLAGVVTDTKEPYFLLSSEPTLQFEYKDNQRTDNIVGYKYWFIQNHTEPFQVKFSSKLNNNLKKFEAYKLLNLEAFEIDGNVYFRAESIQNF</sequence>